<comment type="similarity">
    <text evidence="2">Belongs to the peptidase C19 family.</text>
</comment>
<keyword evidence="6" id="KW-0378">Hydrolase</keyword>
<evidence type="ECO:0000313" key="10">
    <source>
        <dbReference type="Proteomes" id="UP001558652"/>
    </source>
</evidence>
<dbReference type="PROSITE" id="PS00973">
    <property type="entry name" value="USP_2"/>
    <property type="match status" value="1"/>
</dbReference>
<proteinExistence type="inferred from homology"/>
<dbReference type="PROSITE" id="PS50235">
    <property type="entry name" value="USP_3"/>
    <property type="match status" value="1"/>
</dbReference>
<gene>
    <name evidence="9" type="ORF">AAG570_012725</name>
</gene>
<evidence type="ECO:0000256" key="5">
    <source>
        <dbReference type="ARBA" id="ARBA00022786"/>
    </source>
</evidence>
<dbReference type="AlphaFoldDB" id="A0ABD0YEN7"/>
<evidence type="ECO:0000256" key="3">
    <source>
        <dbReference type="ARBA" id="ARBA00012759"/>
    </source>
</evidence>
<accession>A0ABD0YEN7</accession>
<evidence type="ECO:0000256" key="2">
    <source>
        <dbReference type="ARBA" id="ARBA00009085"/>
    </source>
</evidence>
<keyword evidence="4" id="KW-0645">Protease</keyword>
<dbReference type="Pfam" id="PF00443">
    <property type="entry name" value="UCH"/>
    <property type="match status" value="1"/>
</dbReference>
<protein>
    <recommendedName>
        <fullName evidence="3">ubiquitinyl hydrolase 1</fullName>
        <ecNumber evidence="3">3.4.19.12</ecNumber>
    </recommendedName>
</protein>
<feature type="domain" description="USP" evidence="8">
    <location>
        <begin position="1"/>
        <end position="118"/>
    </location>
</feature>
<dbReference type="Proteomes" id="UP001558652">
    <property type="component" value="Unassembled WGS sequence"/>
</dbReference>
<dbReference type="GO" id="GO:0006508">
    <property type="term" value="P:proteolysis"/>
    <property type="evidence" value="ECO:0007669"/>
    <property type="project" value="UniProtKB-KW"/>
</dbReference>
<evidence type="ECO:0000256" key="6">
    <source>
        <dbReference type="ARBA" id="ARBA00022801"/>
    </source>
</evidence>
<dbReference type="GO" id="GO:0004843">
    <property type="term" value="F:cysteine-type deubiquitinase activity"/>
    <property type="evidence" value="ECO:0007669"/>
    <property type="project" value="UniProtKB-EC"/>
</dbReference>
<keyword evidence="7" id="KW-0788">Thiol protease</keyword>
<evidence type="ECO:0000256" key="7">
    <source>
        <dbReference type="ARBA" id="ARBA00022807"/>
    </source>
</evidence>
<dbReference type="InterPro" id="IPR001394">
    <property type="entry name" value="Peptidase_C19_UCH"/>
</dbReference>
<dbReference type="InterPro" id="IPR018200">
    <property type="entry name" value="USP_CS"/>
</dbReference>
<comment type="catalytic activity">
    <reaction evidence="1">
        <text>Thiol-dependent hydrolysis of ester, thioester, amide, peptide and isopeptide bonds formed by the C-terminal Gly of ubiquitin (a 76-residue protein attached to proteins as an intracellular targeting signal).</text>
        <dbReference type="EC" id="3.4.19.12"/>
    </reaction>
</comment>
<dbReference type="SUPFAM" id="SSF54001">
    <property type="entry name" value="Cysteine proteinases"/>
    <property type="match status" value="1"/>
</dbReference>
<evidence type="ECO:0000256" key="4">
    <source>
        <dbReference type="ARBA" id="ARBA00022670"/>
    </source>
</evidence>
<evidence type="ECO:0000259" key="8">
    <source>
        <dbReference type="PROSITE" id="PS50235"/>
    </source>
</evidence>
<dbReference type="PANTHER" id="PTHR21646">
    <property type="entry name" value="UBIQUITIN CARBOXYL-TERMINAL HYDROLASE"/>
    <property type="match status" value="1"/>
</dbReference>
<keyword evidence="5" id="KW-0833">Ubl conjugation pathway</keyword>
<dbReference type="EC" id="3.4.19.12" evidence="3"/>
<reference evidence="9 10" key="1">
    <citation type="submission" date="2024-07" db="EMBL/GenBank/DDBJ databases">
        <title>Chromosome-level genome assembly of the water stick insect Ranatra chinensis (Heteroptera: Nepidae).</title>
        <authorList>
            <person name="Liu X."/>
        </authorList>
    </citation>
    <scope>NUCLEOTIDE SEQUENCE [LARGE SCALE GENOMIC DNA]</scope>
    <source>
        <strain evidence="9">Cailab_2021Rc</strain>
        <tissue evidence="9">Muscle</tissue>
    </source>
</reference>
<sequence>CKKHQRATKKFDLWKLPRILIIHLKRFSYTRYRRDKIDALVEFPLTGLSMSEYVINSEQPPITYDLVGVCNHYGSLGGGHYTAYCKNKELNQWYSFDDNLVNPVSPDLIMVNKILHIY</sequence>
<keyword evidence="10" id="KW-1185">Reference proteome</keyword>
<dbReference type="InterPro" id="IPR038765">
    <property type="entry name" value="Papain-like_cys_pep_sf"/>
</dbReference>
<dbReference type="InterPro" id="IPR028889">
    <property type="entry name" value="USP"/>
</dbReference>
<dbReference type="InterPro" id="IPR050185">
    <property type="entry name" value="Ub_carboxyl-term_hydrolase"/>
</dbReference>
<evidence type="ECO:0000313" key="9">
    <source>
        <dbReference type="EMBL" id="KAL1129781.1"/>
    </source>
</evidence>
<dbReference type="Gene3D" id="3.90.70.10">
    <property type="entry name" value="Cysteine proteinases"/>
    <property type="match status" value="1"/>
</dbReference>
<comment type="caution">
    <text evidence="9">The sequence shown here is derived from an EMBL/GenBank/DDBJ whole genome shotgun (WGS) entry which is preliminary data.</text>
</comment>
<organism evidence="9 10">
    <name type="scientific">Ranatra chinensis</name>
    <dbReference type="NCBI Taxonomy" id="642074"/>
    <lineage>
        <taxon>Eukaryota</taxon>
        <taxon>Metazoa</taxon>
        <taxon>Ecdysozoa</taxon>
        <taxon>Arthropoda</taxon>
        <taxon>Hexapoda</taxon>
        <taxon>Insecta</taxon>
        <taxon>Pterygota</taxon>
        <taxon>Neoptera</taxon>
        <taxon>Paraneoptera</taxon>
        <taxon>Hemiptera</taxon>
        <taxon>Heteroptera</taxon>
        <taxon>Panheteroptera</taxon>
        <taxon>Nepomorpha</taxon>
        <taxon>Nepidae</taxon>
        <taxon>Ranatrinae</taxon>
        <taxon>Ranatra</taxon>
    </lineage>
</organism>
<name>A0ABD0YEN7_9HEMI</name>
<dbReference type="PANTHER" id="PTHR21646:SF24">
    <property type="entry name" value="UBIQUITIN CARBOXYL-TERMINAL HYDROLASE"/>
    <property type="match status" value="1"/>
</dbReference>
<dbReference type="EMBL" id="JBFDAA010000008">
    <property type="protein sequence ID" value="KAL1129781.1"/>
    <property type="molecule type" value="Genomic_DNA"/>
</dbReference>
<evidence type="ECO:0000256" key="1">
    <source>
        <dbReference type="ARBA" id="ARBA00000707"/>
    </source>
</evidence>
<feature type="non-terminal residue" evidence="9">
    <location>
        <position position="1"/>
    </location>
</feature>